<dbReference type="eggNOG" id="COG1672">
    <property type="taxonomic scope" value="Bacteria"/>
</dbReference>
<name>F4KUI9_HALH1</name>
<keyword evidence="3" id="KW-1185">Reference proteome</keyword>
<dbReference type="STRING" id="760192.Halhy_4586"/>
<dbReference type="Pfam" id="PF20703">
    <property type="entry name" value="nSTAND1"/>
    <property type="match status" value="1"/>
</dbReference>
<organism evidence="2 3">
    <name type="scientific">Haliscomenobacter hydrossis (strain ATCC 27775 / DSM 1100 / LMG 10767 / O)</name>
    <dbReference type="NCBI Taxonomy" id="760192"/>
    <lineage>
        <taxon>Bacteria</taxon>
        <taxon>Pseudomonadati</taxon>
        <taxon>Bacteroidota</taxon>
        <taxon>Saprospiria</taxon>
        <taxon>Saprospirales</taxon>
        <taxon>Haliscomenobacteraceae</taxon>
        <taxon>Haliscomenobacter</taxon>
    </lineage>
</organism>
<proteinExistence type="predicted"/>
<accession>F4KUI9</accession>
<dbReference type="OrthoDB" id="1090410at2"/>
<evidence type="ECO:0000313" key="3">
    <source>
        <dbReference type="Proteomes" id="UP000008461"/>
    </source>
</evidence>
<dbReference type="SUPFAM" id="SSF52540">
    <property type="entry name" value="P-loop containing nucleoside triphosphate hydrolases"/>
    <property type="match status" value="1"/>
</dbReference>
<dbReference type="RefSeq" id="WP_013766963.1">
    <property type="nucleotide sequence ID" value="NC_015510.1"/>
</dbReference>
<dbReference type="EMBL" id="CP002691">
    <property type="protein sequence ID" value="AEE52425.1"/>
    <property type="molecule type" value="Genomic_DNA"/>
</dbReference>
<sequence length="358" mass="41708">MSSTSPFKLLDAYDKGDAASFFGRKREVAQLYNAVFAARLTLLYGASGTGKTSLVQCGLENKFYDTDWLPLFVRRNQEINQSLRQVIATALPENEGRSNLNAIPLEAQIQQLYLHYFKTIYLIFDQFEELFIEGSPAEETRFYEDIRDLLQSDRQVKVLIIMREEWLGHLNAFERVLPTLFDNRLRIERMREQLLWRNVIPGMIRAAGIELWEPRKTVPLIIEQIKDTRDGVDLADLQVYLDRLYQRAAAKQGSSDRQKYFDQNLVQDVGEIKNVLSVFLDEQMTALEENLKEKFQMEDPRNIPLDILYTLVTNEQTKRSLDITAILEQLPPQRGITPEIVQYCLEQMEEMRLLNLTD</sequence>
<reference evidence="2 3" key="1">
    <citation type="journal article" date="2011" name="Stand. Genomic Sci.">
        <title>Complete genome sequence of Haliscomenobacter hydrossis type strain (O).</title>
        <authorList>
            <consortium name="US DOE Joint Genome Institute (JGI-PGF)"/>
            <person name="Daligault H."/>
            <person name="Lapidus A."/>
            <person name="Zeytun A."/>
            <person name="Nolan M."/>
            <person name="Lucas S."/>
            <person name="Del Rio T.G."/>
            <person name="Tice H."/>
            <person name="Cheng J.F."/>
            <person name="Tapia R."/>
            <person name="Han C."/>
            <person name="Goodwin L."/>
            <person name="Pitluck S."/>
            <person name="Liolios K."/>
            <person name="Pagani I."/>
            <person name="Ivanova N."/>
            <person name="Huntemann M."/>
            <person name="Mavromatis K."/>
            <person name="Mikhailova N."/>
            <person name="Pati A."/>
            <person name="Chen A."/>
            <person name="Palaniappan K."/>
            <person name="Land M."/>
            <person name="Hauser L."/>
            <person name="Brambilla E.M."/>
            <person name="Rohde M."/>
            <person name="Verbarg S."/>
            <person name="Goker M."/>
            <person name="Bristow J."/>
            <person name="Eisen J.A."/>
            <person name="Markowitz V."/>
            <person name="Hugenholtz P."/>
            <person name="Kyrpides N.C."/>
            <person name="Klenk H.P."/>
            <person name="Woyke T."/>
        </authorList>
    </citation>
    <scope>NUCLEOTIDE SEQUENCE [LARGE SCALE GENOMIC DNA]</scope>
    <source>
        <strain evidence="3">ATCC 27775 / DSM 1100 / LMG 10767 / O</strain>
    </source>
</reference>
<dbReference type="HOGENOM" id="CLU_780519_0_0_10"/>
<evidence type="ECO:0000313" key="2">
    <source>
        <dbReference type="EMBL" id="AEE52425.1"/>
    </source>
</evidence>
<dbReference type="KEGG" id="hhy:Halhy_4586"/>
<dbReference type="AlphaFoldDB" id="F4KUI9"/>
<dbReference type="Gene3D" id="3.40.50.300">
    <property type="entry name" value="P-loop containing nucleotide triphosphate hydrolases"/>
    <property type="match status" value="1"/>
</dbReference>
<dbReference type="Proteomes" id="UP000008461">
    <property type="component" value="Chromosome"/>
</dbReference>
<dbReference type="InterPro" id="IPR049052">
    <property type="entry name" value="nSTAND1"/>
</dbReference>
<reference key="2">
    <citation type="submission" date="2011-04" db="EMBL/GenBank/DDBJ databases">
        <title>Complete sequence of chromosome of Haliscomenobacter hydrossis DSM 1100.</title>
        <authorList>
            <consortium name="US DOE Joint Genome Institute (JGI-PGF)"/>
            <person name="Lucas S."/>
            <person name="Han J."/>
            <person name="Lapidus A."/>
            <person name="Bruce D."/>
            <person name="Goodwin L."/>
            <person name="Pitluck S."/>
            <person name="Peters L."/>
            <person name="Kyrpides N."/>
            <person name="Mavromatis K."/>
            <person name="Ivanova N."/>
            <person name="Ovchinnikova G."/>
            <person name="Pagani I."/>
            <person name="Daligault H."/>
            <person name="Detter J.C."/>
            <person name="Han C."/>
            <person name="Land M."/>
            <person name="Hauser L."/>
            <person name="Markowitz V."/>
            <person name="Cheng J.-F."/>
            <person name="Hugenholtz P."/>
            <person name="Woyke T."/>
            <person name="Wu D."/>
            <person name="Verbarg S."/>
            <person name="Frueling A."/>
            <person name="Brambilla E."/>
            <person name="Klenk H.-P."/>
            <person name="Eisen J.A."/>
        </authorList>
    </citation>
    <scope>NUCLEOTIDE SEQUENCE</scope>
    <source>
        <strain>DSM 1100</strain>
    </source>
</reference>
<protein>
    <recommendedName>
        <fullName evidence="1">Novel STAND NTPase 1 domain-containing protein</fullName>
    </recommendedName>
</protein>
<dbReference type="InterPro" id="IPR027417">
    <property type="entry name" value="P-loop_NTPase"/>
</dbReference>
<feature type="domain" description="Novel STAND NTPase 1" evidence="1">
    <location>
        <begin position="6"/>
        <end position="356"/>
    </location>
</feature>
<gene>
    <name evidence="2" type="ordered locus">Halhy_4586</name>
</gene>
<evidence type="ECO:0000259" key="1">
    <source>
        <dbReference type="Pfam" id="PF20703"/>
    </source>
</evidence>